<name>A0A2W6AJZ0_9BACT</name>
<reference evidence="5 6" key="1">
    <citation type="journal article" date="2017" name="Nature">
        <title>Atmospheric trace gases support primary production in Antarctic desert surface soil.</title>
        <authorList>
            <person name="Ji M."/>
            <person name="Greening C."/>
            <person name="Vanwonterghem I."/>
            <person name="Carere C.R."/>
            <person name="Bay S.K."/>
            <person name="Steen J.A."/>
            <person name="Montgomery K."/>
            <person name="Lines T."/>
            <person name="Beardall J."/>
            <person name="van Dorst J."/>
            <person name="Snape I."/>
            <person name="Stott M.B."/>
            <person name="Hugenholtz P."/>
            <person name="Ferrari B.C."/>
        </authorList>
    </citation>
    <scope>NUCLEOTIDE SEQUENCE [LARGE SCALE GENOMIC DNA]</scope>
    <source>
        <strain evidence="5">RRmetagenome_bin12</strain>
    </source>
</reference>
<dbReference type="GO" id="GO:0016020">
    <property type="term" value="C:membrane"/>
    <property type="evidence" value="ECO:0007669"/>
    <property type="project" value="GOC"/>
</dbReference>
<dbReference type="Proteomes" id="UP000248724">
    <property type="component" value="Unassembled WGS sequence"/>
</dbReference>
<dbReference type="InterPro" id="IPR039528">
    <property type="entry name" value="DPM1-like"/>
</dbReference>
<feature type="non-terminal residue" evidence="5">
    <location>
        <position position="1"/>
    </location>
</feature>
<protein>
    <submittedName>
        <fullName evidence="5">Dolichol-phosphate mannosyltransferase</fullName>
    </submittedName>
</protein>
<evidence type="ECO:0000313" key="6">
    <source>
        <dbReference type="Proteomes" id="UP000248724"/>
    </source>
</evidence>
<keyword evidence="3" id="KW-0808">Transferase</keyword>
<dbReference type="CDD" id="cd06442">
    <property type="entry name" value="DPM1_like"/>
    <property type="match status" value="1"/>
</dbReference>
<dbReference type="AlphaFoldDB" id="A0A2W6AJZ0"/>
<evidence type="ECO:0000256" key="2">
    <source>
        <dbReference type="ARBA" id="ARBA00022676"/>
    </source>
</evidence>
<dbReference type="InterPro" id="IPR001173">
    <property type="entry name" value="Glyco_trans_2-like"/>
</dbReference>
<evidence type="ECO:0000256" key="3">
    <source>
        <dbReference type="ARBA" id="ARBA00022679"/>
    </source>
</evidence>
<sequence>DVLVVDDGSPDGTADVAKGVGHELGAVDVLRRPAKAGLGSAYRAGFDEGMQRGYEVLVEMDSDLSHDPAALPALLGAVERGADLAIGSRYIPGGSIPRWSWSRRALSRWGNRYASAMLGLAVADATSGYRAYRVSAVAAIDLQSVRADGYGFQIEMVYRVARSGGTVVELPIEFVDRQRGTSKMSSTIVVEALVLVSWWAVRDRLLRR</sequence>
<comment type="caution">
    <text evidence="5">The sequence shown here is derived from an EMBL/GenBank/DDBJ whole genome shotgun (WGS) entry which is preliminary data.</text>
</comment>
<proteinExistence type="inferred from homology"/>
<accession>A0A2W6AJZ0</accession>
<dbReference type="PANTHER" id="PTHR43398">
    <property type="entry name" value="DOLICHOL-PHOSPHATE MANNOSYLTRANSFERASE SUBUNIT 1"/>
    <property type="match status" value="1"/>
</dbReference>
<gene>
    <name evidence="5" type="ORF">DLM65_00850</name>
</gene>
<dbReference type="InterPro" id="IPR029044">
    <property type="entry name" value="Nucleotide-diphossugar_trans"/>
</dbReference>
<dbReference type="SUPFAM" id="SSF53448">
    <property type="entry name" value="Nucleotide-diphospho-sugar transferases"/>
    <property type="match status" value="1"/>
</dbReference>
<comment type="similarity">
    <text evidence="1">Belongs to the glycosyltransferase 2 family.</text>
</comment>
<organism evidence="5 6">
    <name type="scientific">Candidatus Aeolococcus gillhamiae</name>
    <dbReference type="NCBI Taxonomy" id="3127015"/>
    <lineage>
        <taxon>Bacteria</taxon>
        <taxon>Bacillati</taxon>
        <taxon>Candidatus Dormiibacterota</taxon>
        <taxon>Candidatus Dormibacteria</taxon>
        <taxon>Candidatus Aeolococcales</taxon>
        <taxon>Candidatus Aeolococcaceae</taxon>
        <taxon>Candidatus Aeolococcus</taxon>
    </lineage>
</organism>
<dbReference type="FunFam" id="3.90.550.10:FF:000122">
    <property type="entry name" value="Dolichol-phosphate mannosyltransferase subunit 1"/>
    <property type="match status" value="1"/>
</dbReference>
<keyword evidence="2 5" id="KW-0328">Glycosyltransferase</keyword>
<evidence type="ECO:0000256" key="1">
    <source>
        <dbReference type="ARBA" id="ARBA00006739"/>
    </source>
</evidence>
<dbReference type="GO" id="GO:0004582">
    <property type="term" value="F:dolichyl-phosphate beta-D-mannosyltransferase activity"/>
    <property type="evidence" value="ECO:0007669"/>
    <property type="project" value="InterPro"/>
</dbReference>
<dbReference type="Gene3D" id="3.90.550.10">
    <property type="entry name" value="Spore Coat Polysaccharide Biosynthesis Protein SpsA, Chain A"/>
    <property type="match status" value="1"/>
</dbReference>
<dbReference type="PANTHER" id="PTHR43398:SF1">
    <property type="entry name" value="DOLICHOL-PHOSPHATE MANNOSYLTRANSFERASE SUBUNIT 1"/>
    <property type="match status" value="1"/>
</dbReference>
<dbReference type="GO" id="GO:0009247">
    <property type="term" value="P:glycolipid biosynthetic process"/>
    <property type="evidence" value="ECO:0007669"/>
    <property type="project" value="TreeGrafter"/>
</dbReference>
<evidence type="ECO:0000259" key="4">
    <source>
        <dbReference type="Pfam" id="PF00535"/>
    </source>
</evidence>
<feature type="domain" description="Glycosyltransferase 2-like" evidence="4">
    <location>
        <begin position="2"/>
        <end position="138"/>
    </location>
</feature>
<evidence type="ECO:0000313" key="5">
    <source>
        <dbReference type="EMBL" id="PZR83944.1"/>
    </source>
</evidence>
<dbReference type="Pfam" id="PF00535">
    <property type="entry name" value="Glycos_transf_2"/>
    <property type="match status" value="1"/>
</dbReference>
<dbReference type="EMBL" id="QHBU01000017">
    <property type="protein sequence ID" value="PZR83944.1"/>
    <property type="molecule type" value="Genomic_DNA"/>
</dbReference>